<dbReference type="InterPro" id="IPR018485">
    <property type="entry name" value="FGGY_C"/>
</dbReference>
<keyword evidence="4" id="KW-0418">Kinase</keyword>
<feature type="domain" description="Carbohydrate kinase FGGY C-terminal" evidence="7">
    <location>
        <begin position="243"/>
        <end position="428"/>
    </location>
</feature>
<reference evidence="10" key="1">
    <citation type="submission" date="2020-05" db="EMBL/GenBank/DDBJ databases">
        <authorList>
            <person name="Chiriac C."/>
            <person name="Salcher M."/>
            <person name="Ghai R."/>
            <person name="Kavagutti S V."/>
        </authorList>
    </citation>
    <scope>NUCLEOTIDE SEQUENCE</scope>
</reference>
<protein>
    <submittedName>
        <fullName evidence="10">Unannotated protein</fullName>
    </submittedName>
</protein>
<dbReference type="GO" id="GO:0005524">
    <property type="term" value="F:ATP binding"/>
    <property type="evidence" value="ECO:0007669"/>
    <property type="project" value="UniProtKB-KW"/>
</dbReference>
<keyword evidence="2" id="KW-0808">Transferase</keyword>
<dbReference type="Pfam" id="PF00370">
    <property type="entry name" value="FGGY_N"/>
    <property type="match status" value="1"/>
</dbReference>
<evidence type="ECO:0000313" key="8">
    <source>
        <dbReference type="EMBL" id="CAB4815167.1"/>
    </source>
</evidence>
<gene>
    <name evidence="8" type="ORF">UFOPK3124_00692</name>
    <name evidence="9" type="ORF">UFOPK3480_00817</name>
    <name evidence="10" type="ORF">UFOPK4165_00416</name>
</gene>
<evidence type="ECO:0000259" key="6">
    <source>
        <dbReference type="Pfam" id="PF00370"/>
    </source>
</evidence>
<proteinExistence type="inferred from homology"/>
<dbReference type="PANTHER" id="PTHR10196:SF69">
    <property type="entry name" value="GLYCEROL KINASE"/>
    <property type="match status" value="1"/>
</dbReference>
<evidence type="ECO:0000259" key="7">
    <source>
        <dbReference type="Pfam" id="PF02782"/>
    </source>
</evidence>
<comment type="similarity">
    <text evidence="1">Belongs to the FGGY kinase family.</text>
</comment>
<dbReference type="EMBL" id="CAFBLY010000069">
    <property type="protein sequence ID" value="CAB4884836.1"/>
    <property type="molecule type" value="Genomic_DNA"/>
</dbReference>
<feature type="domain" description="Carbohydrate kinase FGGY N-terminal" evidence="6">
    <location>
        <begin position="3"/>
        <end position="233"/>
    </location>
</feature>
<accession>A0A6J7RHK2</accession>
<evidence type="ECO:0000256" key="2">
    <source>
        <dbReference type="ARBA" id="ARBA00022679"/>
    </source>
</evidence>
<dbReference type="EMBL" id="CAFAAY010000042">
    <property type="protein sequence ID" value="CAB4815167.1"/>
    <property type="molecule type" value="Genomic_DNA"/>
</dbReference>
<dbReference type="GO" id="GO:0019563">
    <property type="term" value="P:glycerol catabolic process"/>
    <property type="evidence" value="ECO:0007669"/>
    <property type="project" value="TreeGrafter"/>
</dbReference>
<dbReference type="InterPro" id="IPR000577">
    <property type="entry name" value="Carb_kinase_FGGY"/>
</dbReference>
<dbReference type="GO" id="GO:0004370">
    <property type="term" value="F:glycerol kinase activity"/>
    <property type="evidence" value="ECO:0007669"/>
    <property type="project" value="TreeGrafter"/>
</dbReference>
<keyword evidence="3" id="KW-0547">Nucleotide-binding</keyword>
<evidence type="ECO:0000256" key="4">
    <source>
        <dbReference type="ARBA" id="ARBA00022777"/>
    </source>
</evidence>
<dbReference type="SUPFAM" id="SSF53067">
    <property type="entry name" value="Actin-like ATPase domain"/>
    <property type="match status" value="2"/>
</dbReference>
<dbReference type="Gene3D" id="3.30.420.40">
    <property type="match status" value="2"/>
</dbReference>
<organism evidence="10">
    <name type="scientific">freshwater metagenome</name>
    <dbReference type="NCBI Taxonomy" id="449393"/>
    <lineage>
        <taxon>unclassified sequences</taxon>
        <taxon>metagenomes</taxon>
        <taxon>ecological metagenomes</taxon>
    </lineage>
</organism>
<evidence type="ECO:0000256" key="3">
    <source>
        <dbReference type="ARBA" id="ARBA00022741"/>
    </source>
</evidence>
<dbReference type="AlphaFoldDB" id="A0A6J7RHK2"/>
<dbReference type="PIRSF" id="PIRSF000538">
    <property type="entry name" value="GlpK"/>
    <property type="match status" value="1"/>
</dbReference>
<sequence length="472" mass="51295">MLILAIDQGTSGTKALLLHDGEIIARANAHVQVNHFPDGRVECSPQEVWNSIKIAVGQALEGNKLPIDAVSLANQGESVLAWNKKNLEPLSPVIVWQDSRAQSLCRARDNFNDVIRSRTGLENDPYFVAPKIRWLRDNFQSDCVITTLDSWLIVKLTNKFATDPSTASRSMLVDLKSGNWDQDLLRMWDLENELLPEIVKNDAIVGEIVAADLPQLKGVPLAGLIVDQSAALLAQNCLELGEAKCTYGTGAFLLSNIGETPNVSRNKLSVSLAWDVSGNKRYYEDGQVFTAASAVDWLIEIGLLRSANDIDSLPLHSNGVVALPGFAGFGAPRWKPDGSATITGLTLGSSKDDIARAVINGIAAQVNELINVIESDGVKVKKLRVDGGLTQSKTLMQMQADLSQVEIEVFPHPDATAVGVGILGTLAMNPGKDLKDAIPHVTPSARYRPQWSQVQAEDFMQHWHNSTQSLTD</sequence>
<dbReference type="GO" id="GO:0005829">
    <property type="term" value="C:cytosol"/>
    <property type="evidence" value="ECO:0007669"/>
    <property type="project" value="TreeGrafter"/>
</dbReference>
<dbReference type="EMBL" id="CAFBPV010000024">
    <property type="protein sequence ID" value="CAB5028247.1"/>
    <property type="molecule type" value="Genomic_DNA"/>
</dbReference>
<dbReference type="InterPro" id="IPR018484">
    <property type="entry name" value="FGGY_N"/>
</dbReference>
<dbReference type="PANTHER" id="PTHR10196">
    <property type="entry name" value="SUGAR KINASE"/>
    <property type="match status" value="1"/>
</dbReference>
<evidence type="ECO:0000313" key="10">
    <source>
        <dbReference type="EMBL" id="CAB5028247.1"/>
    </source>
</evidence>
<dbReference type="Pfam" id="PF02782">
    <property type="entry name" value="FGGY_C"/>
    <property type="match status" value="1"/>
</dbReference>
<evidence type="ECO:0000313" key="9">
    <source>
        <dbReference type="EMBL" id="CAB4884836.1"/>
    </source>
</evidence>
<dbReference type="InterPro" id="IPR043129">
    <property type="entry name" value="ATPase_NBD"/>
</dbReference>
<evidence type="ECO:0000256" key="5">
    <source>
        <dbReference type="ARBA" id="ARBA00022840"/>
    </source>
</evidence>
<keyword evidence="5" id="KW-0067">ATP-binding</keyword>
<name>A0A6J7RHK2_9ZZZZ</name>
<evidence type="ECO:0000256" key="1">
    <source>
        <dbReference type="ARBA" id="ARBA00009156"/>
    </source>
</evidence>